<keyword evidence="5" id="KW-0503">Monooxygenase</keyword>
<keyword evidence="3" id="KW-0274">FAD</keyword>
<dbReference type="RefSeq" id="WP_216958220.1">
    <property type="nucleotide sequence ID" value="NZ_JAHOPB010000001.1"/>
</dbReference>
<keyword evidence="6" id="KW-1185">Reference proteome</keyword>
<organism evidence="5 6">
    <name type="scientific">Reyranella humidisoli</name>
    <dbReference type="NCBI Taxonomy" id="2849149"/>
    <lineage>
        <taxon>Bacteria</taxon>
        <taxon>Pseudomonadati</taxon>
        <taxon>Pseudomonadota</taxon>
        <taxon>Alphaproteobacteria</taxon>
        <taxon>Hyphomicrobiales</taxon>
        <taxon>Reyranellaceae</taxon>
        <taxon>Reyranella</taxon>
    </lineage>
</organism>
<evidence type="ECO:0000256" key="1">
    <source>
        <dbReference type="ARBA" id="ARBA00001974"/>
    </source>
</evidence>
<name>A0ABS6IHJ4_9HYPH</name>
<comment type="caution">
    <text evidence="5">The sequence shown here is derived from an EMBL/GenBank/DDBJ whole genome shotgun (WGS) entry which is preliminary data.</text>
</comment>
<dbReference type="PANTHER" id="PTHR43004:SF19">
    <property type="entry name" value="BINDING MONOOXYGENASE, PUTATIVE (JCVI)-RELATED"/>
    <property type="match status" value="1"/>
</dbReference>
<evidence type="ECO:0000259" key="4">
    <source>
        <dbReference type="Pfam" id="PF01494"/>
    </source>
</evidence>
<evidence type="ECO:0000313" key="5">
    <source>
        <dbReference type="EMBL" id="MBU8873763.1"/>
    </source>
</evidence>
<dbReference type="InterPro" id="IPR050641">
    <property type="entry name" value="RIFMO-like"/>
</dbReference>
<dbReference type="InterPro" id="IPR002938">
    <property type="entry name" value="FAD-bd"/>
</dbReference>
<dbReference type="Proteomes" id="UP000727907">
    <property type="component" value="Unassembled WGS sequence"/>
</dbReference>
<accession>A0ABS6IHJ4</accession>
<comment type="cofactor">
    <cofactor evidence="1">
        <name>FAD</name>
        <dbReference type="ChEBI" id="CHEBI:57692"/>
    </cofactor>
</comment>
<keyword evidence="2" id="KW-0285">Flavoprotein</keyword>
<feature type="domain" description="FAD-binding" evidence="4">
    <location>
        <begin position="6"/>
        <end position="343"/>
    </location>
</feature>
<evidence type="ECO:0000313" key="6">
    <source>
        <dbReference type="Proteomes" id="UP000727907"/>
    </source>
</evidence>
<proteinExistence type="predicted"/>
<dbReference type="EMBL" id="JAHOPB010000001">
    <property type="protein sequence ID" value="MBU8873763.1"/>
    <property type="molecule type" value="Genomic_DNA"/>
</dbReference>
<evidence type="ECO:0000256" key="2">
    <source>
        <dbReference type="ARBA" id="ARBA00022630"/>
    </source>
</evidence>
<gene>
    <name evidence="5" type="ORF">KQ910_08310</name>
</gene>
<dbReference type="PANTHER" id="PTHR43004">
    <property type="entry name" value="TRK SYSTEM POTASSIUM UPTAKE PROTEIN"/>
    <property type="match status" value="1"/>
</dbReference>
<reference evidence="5 6" key="1">
    <citation type="submission" date="2021-06" db="EMBL/GenBank/DDBJ databases">
        <authorList>
            <person name="Lee D.H."/>
        </authorList>
    </citation>
    <scope>NUCLEOTIDE SEQUENCE [LARGE SCALE GENOMIC DNA]</scope>
    <source>
        <strain evidence="5 6">MMS21-HV4-11</strain>
    </source>
</reference>
<protein>
    <submittedName>
        <fullName evidence="5">FAD-dependent monooxygenase</fullName>
    </submittedName>
</protein>
<sequence length="489" mass="51965">MPGNPKVLISGAGPVGLTLANELVRHGIPVRIVDKAAQRTDKSKALVLWSRTLELFDAAGYVQGFLSAGLQAHGAQISTGKQIVARIAFDLIDSRFAYALMIPQSETERILEERLAAAGVTVERTVGLSGFTDRGDSVEAVLTGASGDSETIQADWLVGCDGAHSAVRHGLGLAFEGSTLQSHWALADGHVTGLDRQDHLHIFWHRDGILAFFPIVGDRWRVIADLGPAADGELHPDPTLGEINALMAHRGSPAIAMTDPVWLAAFRINERKVKEYSRGRVFLAGDAAHIHSPAGGQGMNTGMQDAFNLAWKLALVIEGAAKPALLDSYSRERSAVGDLVLKNAGRLTELATLRNPLLQDIRNTVLRFAAGFPQIQHKVADQLGEMDIGYPDSPLTAASGPVANGPKAGERWPHRLAEGPGGCRFTALGLPDPVAGLAAKFPNLVTMGPACDPIDAKTLRLIRPDGYVGFTGGPQDTARAEAYLAALEA</sequence>
<dbReference type="GO" id="GO:0004497">
    <property type="term" value="F:monooxygenase activity"/>
    <property type="evidence" value="ECO:0007669"/>
    <property type="project" value="UniProtKB-KW"/>
</dbReference>
<dbReference type="Pfam" id="PF01494">
    <property type="entry name" value="FAD_binding_3"/>
    <property type="match status" value="1"/>
</dbReference>
<keyword evidence="5" id="KW-0560">Oxidoreductase</keyword>
<evidence type="ECO:0000256" key="3">
    <source>
        <dbReference type="ARBA" id="ARBA00022827"/>
    </source>
</evidence>